<dbReference type="HAMAP" id="MF_00041">
    <property type="entry name" value="Cys_tRNA_synth"/>
    <property type="match status" value="1"/>
</dbReference>
<evidence type="ECO:0000256" key="1">
    <source>
        <dbReference type="ARBA" id="ARBA00004496"/>
    </source>
</evidence>
<feature type="binding site" evidence="13">
    <location>
        <position position="29"/>
    </location>
    <ligand>
        <name>Zn(2+)</name>
        <dbReference type="ChEBI" id="CHEBI:29105"/>
    </ligand>
</feature>
<dbReference type="NCBIfam" id="TIGR00435">
    <property type="entry name" value="cysS"/>
    <property type="match status" value="1"/>
</dbReference>
<feature type="binding site" evidence="13">
    <location>
        <position position="256"/>
    </location>
    <ligand>
        <name>Zn(2+)</name>
        <dbReference type="ChEBI" id="CHEBI:29105"/>
    </ligand>
</feature>
<dbReference type="InterPro" id="IPR032678">
    <property type="entry name" value="tRNA-synt_1_cat_dom"/>
</dbReference>
<keyword evidence="10 13" id="KW-0648">Protein biosynthesis</keyword>
<proteinExistence type="inferred from homology"/>
<dbReference type="InterPro" id="IPR015273">
    <property type="entry name" value="Cys-tRNA-synt_Ia_DALR"/>
</dbReference>
<evidence type="ECO:0000256" key="10">
    <source>
        <dbReference type="ARBA" id="ARBA00022917"/>
    </source>
</evidence>
<keyword evidence="7 13" id="KW-0547">Nucleotide-binding</keyword>
<evidence type="ECO:0000256" key="5">
    <source>
        <dbReference type="ARBA" id="ARBA00022598"/>
    </source>
</evidence>
<dbReference type="GO" id="GO:0004817">
    <property type="term" value="F:cysteine-tRNA ligase activity"/>
    <property type="evidence" value="ECO:0007669"/>
    <property type="project" value="UniProtKB-UniRule"/>
</dbReference>
<dbReference type="PRINTS" id="PR00983">
    <property type="entry name" value="TRNASYNTHCYS"/>
</dbReference>
<dbReference type="GO" id="GO:0006423">
    <property type="term" value="P:cysteinyl-tRNA aminoacylation"/>
    <property type="evidence" value="ECO:0007669"/>
    <property type="project" value="UniProtKB-UniRule"/>
</dbReference>
<organism evidence="16 17">
    <name type="scientific">Micrococcus cohnii</name>
    <dbReference type="NCBI Taxonomy" id="993416"/>
    <lineage>
        <taxon>Bacteria</taxon>
        <taxon>Bacillati</taxon>
        <taxon>Actinomycetota</taxon>
        <taxon>Actinomycetes</taxon>
        <taxon>Micrococcales</taxon>
        <taxon>Micrococcaceae</taxon>
        <taxon>Micrococcus</taxon>
    </lineage>
</organism>
<evidence type="ECO:0000256" key="7">
    <source>
        <dbReference type="ARBA" id="ARBA00022741"/>
    </source>
</evidence>
<dbReference type="Pfam" id="PF01406">
    <property type="entry name" value="tRNA-synt_1e"/>
    <property type="match status" value="1"/>
</dbReference>
<dbReference type="RefSeq" id="WP_184242200.1">
    <property type="nucleotide sequence ID" value="NZ_JACHNA010000001.1"/>
</dbReference>
<feature type="region of interest" description="Disordered" evidence="14">
    <location>
        <begin position="174"/>
        <end position="217"/>
    </location>
</feature>
<comment type="subunit">
    <text evidence="3 13">Monomer.</text>
</comment>
<name>A0A7W7GQQ5_9MICC</name>
<feature type="binding site" evidence="13">
    <location>
        <position position="286"/>
    </location>
    <ligand>
        <name>ATP</name>
        <dbReference type="ChEBI" id="CHEBI:30616"/>
    </ligand>
</feature>
<dbReference type="Proteomes" id="UP000540191">
    <property type="component" value="Unassembled WGS sequence"/>
</dbReference>
<dbReference type="InterPro" id="IPR056411">
    <property type="entry name" value="CysS_C"/>
</dbReference>
<evidence type="ECO:0000259" key="15">
    <source>
        <dbReference type="SMART" id="SM00840"/>
    </source>
</evidence>
<keyword evidence="5 13" id="KW-0436">Ligase</keyword>
<dbReference type="Pfam" id="PF23493">
    <property type="entry name" value="CysS_C"/>
    <property type="match status" value="1"/>
</dbReference>
<dbReference type="CDD" id="cd00672">
    <property type="entry name" value="CysRS_core"/>
    <property type="match status" value="1"/>
</dbReference>
<keyword evidence="17" id="KW-1185">Reference proteome</keyword>
<dbReference type="GO" id="GO:0005829">
    <property type="term" value="C:cytosol"/>
    <property type="evidence" value="ECO:0007669"/>
    <property type="project" value="TreeGrafter"/>
</dbReference>
<dbReference type="InterPro" id="IPR009080">
    <property type="entry name" value="tRNAsynth_Ia_anticodon-bd"/>
</dbReference>
<feature type="compositionally biased region" description="Basic and acidic residues" evidence="14">
    <location>
        <begin position="185"/>
        <end position="197"/>
    </location>
</feature>
<comment type="cofactor">
    <cofactor evidence="13">
        <name>Zn(2+)</name>
        <dbReference type="ChEBI" id="CHEBI:29105"/>
    </cofactor>
    <text evidence="13">Binds 1 zinc ion per subunit.</text>
</comment>
<evidence type="ECO:0000313" key="16">
    <source>
        <dbReference type="EMBL" id="MBB4736538.1"/>
    </source>
</evidence>
<feature type="binding site" evidence="13">
    <location>
        <position position="227"/>
    </location>
    <ligand>
        <name>Zn(2+)</name>
        <dbReference type="ChEBI" id="CHEBI:29105"/>
    </ligand>
</feature>
<evidence type="ECO:0000256" key="13">
    <source>
        <dbReference type="HAMAP-Rule" id="MF_00041"/>
    </source>
</evidence>
<dbReference type="AlphaFoldDB" id="A0A7W7GQQ5"/>
<evidence type="ECO:0000256" key="12">
    <source>
        <dbReference type="ARBA" id="ARBA00047398"/>
    </source>
</evidence>
<comment type="caution">
    <text evidence="16">The sequence shown here is derived from an EMBL/GenBank/DDBJ whole genome shotgun (WGS) entry which is preliminary data.</text>
</comment>
<evidence type="ECO:0000256" key="3">
    <source>
        <dbReference type="ARBA" id="ARBA00011245"/>
    </source>
</evidence>
<dbReference type="EC" id="6.1.1.16" evidence="13"/>
<accession>A0A7W7GQQ5</accession>
<keyword evidence="4 13" id="KW-0963">Cytoplasm</keyword>
<keyword evidence="8 13" id="KW-0862">Zinc</keyword>
<dbReference type="GO" id="GO:0005524">
    <property type="term" value="F:ATP binding"/>
    <property type="evidence" value="ECO:0007669"/>
    <property type="project" value="UniProtKB-UniRule"/>
</dbReference>
<dbReference type="Gene3D" id="3.40.50.620">
    <property type="entry name" value="HUPs"/>
    <property type="match status" value="1"/>
</dbReference>
<evidence type="ECO:0000313" key="17">
    <source>
        <dbReference type="Proteomes" id="UP000540191"/>
    </source>
</evidence>
<dbReference type="SMART" id="SM00840">
    <property type="entry name" value="DALR_2"/>
    <property type="match status" value="1"/>
</dbReference>
<evidence type="ECO:0000256" key="6">
    <source>
        <dbReference type="ARBA" id="ARBA00022723"/>
    </source>
</evidence>
<evidence type="ECO:0000256" key="11">
    <source>
        <dbReference type="ARBA" id="ARBA00023146"/>
    </source>
</evidence>
<comment type="catalytic activity">
    <reaction evidence="12 13">
        <text>tRNA(Cys) + L-cysteine + ATP = L-cysteinyl-tRNA(Cys) + AMP + diphosphate</text>
        <dbReference type="Rhea" id="RHEA:17773"/>
        <dbReference type="Rhea" id="RHEA-COMP:9661"/>
        <dbReference type="Rhea" id="RHEA-COMP:9679"/>
        <dbReference type="ChEBI" id="CHEBI:30616"/>
        <dbReference type="ChEBI" id="CHEBI:33019"/>
        <dbReference type="ChEBI" id="CHEBI:35235"/>
        <dbReference type="ChEBI" id="CHEBI:78442"/>
        <dbReference type="ChEBI" id="CHEBI:78517"/>
        <dbReference type="ChEBI" id="CHEBI:456215"/>
        <dbReference type="EC" id="6.1.1.16"/>
    </reaction>
</comment>
<feature type="short sequence motif" description="'KMSKS' region" evidence="13">
    <location>
        <begin position="283"/>
        <end position="287"/>
    </location>
</feature>
<keyword evidence="11 13" id="KW-0030">Aminoacyl-tRNA synthetase</keyword>
<dbReference type="GO" id="GO:0008270">
    <property type="term" value="F:zinc ion binding"/>
    <property type="evidence" value="ECO:0007669"/>
    <property type="project" value="UniProtKB-UniRule"/>
</dbReference>
<evidence type="ECO:0000256" key="4">
    <source>
        <dbReference type="ARBA" id="ARBA00022490"/>
    </source>
</evidence>
<dbReference type="Pfam" id="PF09190">
    <property type="entry name" value="DALR_2"/>
    <property type="match status" value="1"/>
</dbReference>
<comment type="subcellular location">
    <subcellularLocation>
        <location evidence="1 13">Cytoplasm</location>
    </subcellularLocation>
</comment>
<dbReference type="SUPFAM" id="SSF47323">
    <property type="entry name" value="Anticodon-binding domain of a subclass of class I aminoacyl-tRNA synthetases"/>
    <property type="match status" value="1"/>
</dbReference>
<sequence>MAQRFYDTQTAQIRDFVPLREGEASVYYCGATVQGMPHVGHVRSAIVFDILIRWLEATGLKVTSVRNVTDIDDKILDRSVASQAEDFAASALYPADEQWWALAYRFEKAFDSAYLSLGVRRPTYEPRATGHITEMFALIERLIERGHAYPATDGSGDVYFDVRSWERYGELTRQRVEDMQDAPDADPRGKRDPRDFALWKGAKQGEPTTASWDSPWGRGRPGWHLECSAMSTKYLGAEFDIHGGGLDLRFPHHENELAQSTAAGDPFARFWLHNGLVTYEGEKMSKSVGNTISPEQMLGMARPKAVRYFLGQAHYRSQLDYRPGALDEAAAAVERVESFVARARAAHAEPETPTETPTGPLADAAPAAFRAAMEDDLAVPQALAVLHETVRAGNSALAAGDAETVRARLSEVTAMTRILGLDDVPEPNTAGTGPETTALDALVRSQLEARAQARAEKDWASADRIRDALAAAGIEVSDGSDGATWSLRG</sequence>
<dbReference type="InterPro" id="IPR014729">
    <property type="entry name" value="Rossmann-like_a/b/a_fold"/>
</dbReference>
<evidence type="ECO:0000256" key="8">
    <source>
        <dbReference type="ARBA" id="ARBA00022833"/>
    </source>
</evidence>
<evidence type="ECO:0000256" key="14">
    <source>
        <dbReference type="SAM" id="MobiDB-lite"/>
    </source>
</evidence>
<keyword evidence="9 13" id="KW-0067">ATP-binding</keyword>
<evidence type="ECO:0000256" key="9">
    <source>
        <dbReference type="ARBA" id="ARBA00022840"/>
    </source>
</evidence>
<dbReference type="FunFam" id="3.40.50.620:FF:000068">
    <property type="entry name" value="Cysteine--tRNA ligase"/>
    <property type="match status" value="1"/>
</dbReference>
<gene>
    <name evidence="13" type="primary">cysS</name>
    <name evidence="16" type="ORF">HDA30_002046</name>
</gene>
<keyword evidence="6 13" id="KW-0479">Metal-binding</keyword>
<dbReference type="EMBL" id="JACHNA010000001">
    <property type="protein sequence ID" value="MBB4736538.1"/>
    <property type="molecule type" value="Genomic_DNA"/>
</dbReference>
<evidence type="ECO:0000256" key="2">
    <source>
        <dbReference type="ARBA" id="ARBA00005594"/>
    </source>
</evidence>
<comment type="similarity">
    <text evidence="2 13">Belongs to the class-I aminoacyl-tRNA synthetase family.</text>
</comment>
<dbReference type="Gene3D" id="1.20.120.1910">
    <property type="entry name" value="Cysteine-tRNA ligase, C-terminal anti-codon recognition domain"/>
    <property type="match status" value="1"/>
</dbReference>
<dbReference type="PANTHER" id="PTHR10890">
    <property type="entry name" value="CYSTEINYL-TRNA SYNTHETASE"/>
    <property type="match status" value="1"/>
</dbReference>
<protein>
    <recommendedName>
        <fullName evidence="13">Cysteine--tRNA ligase</fullName>
        <ecNumber evidence="13">6.1.1.16</ecNumber>
    </recommendedName>
    <alternativeName>
        <fullName evidence="13">Cysteinyl-tRNA synthetase</fullName>
        <shortName evidence="13">CysRS</shortName>
    </alternativeName>
</protein>
<feature type="short sequence motif" description="'HIGH' region" evidence="13">
    <location>
        <begin position="31"/>
        <end position="41"/>
    </location>
</feature>
<feature type="binding site" evidence="13">
    <location>
        <position position="252"/>
    </location>
    <ligand>
        <name>Zn(2+)</name>
        <dbReference type="ChEBI" id="CHEBI:29105"/>
    </ligand>
</feature>
<dbReference type="InterPro" id="IPR015803">
    <property type="entry name" value="Cys-tRNA-ligase"/>
</dbReference>
<dbReference type="InterPro" id="IPR024909">
    <property type="entry name" value="Cys-tRNA/MSH_ligase"/>
</dbReference>
<reference evidence="16 17" key="1">
    <citation type="submission" date="2020-08" db="EMBL/GenBank/DDBJ databases">
        <title>Sequencing the genomes of 1000 actinobacteria strains.</title>
        <authorList>
            <person name="Klenk H.-P."/>
        </authorList>
    </citation>
    <scope>NUCLEOTIDE SEQUENCE [LARGE SCALE GENOMIC DNA]</scope>
    <source>
        <strain evidence="16 17">DSM 23974</strain>
    </source>
</reference>
<dbReference type="SUPFAM" id="SSF52374">
    <property type="entry name" value="Nucleotidylyl transferase"/>
    <property type="match status" value="1"/>
</dbReference>
<dbReference type="PANTHER" id="PTHR10890:SF30">
    <property type="entry name" value="CYSTEINE--TRNA LIGASE"/>
    <property type="match status" value="1"/>
</dbReference>
<feature type="domain" description="Cysteinyl-tRNA synthetase class Ia DALR" evidence="15">
    <location>
        <begin position="368"/>
        <end position="425"/>
    </location>
</feature>